<dbReference type="PANTHER" id="PTHR43553">
    <property type="entry name" value="HEAVY METAL TRANSPORTER"/>
    <property type="match status" value="1"/>
</dbReference>
<dbReference type="CDD" id="cd03225">
    <property type="entry name" value="ABC_cobalt_CbiO_domain1"/>
    <property type="match status" value="2"/>
</dbReference>
<evidence type="ECO:0000256" key="4">
    <source>
        <dbReference type="ARBA" id="ARBA00022840"/>
    </source>
</evidence>
<keyword evidence="8" id="KW-1185">Reference proteome</keyword>
<evidence type="ECO:0000256" key="5">
    <source>
        <dbReference type="SAM" id="MobiDB-lite"/>
    </source>
</evidence>
<dbReference type="EMBL" id="VTFZ01000012">
    <property type="protein sequence ID" value="MRX80730.1"/>
    <property type="molecule type" value="Genomic_DNA"/>
</dbReference>
<evidence type="ECO:0000313" key="8">
    <source>
        <dbReference type="Proteomes" id="UP000470010"/>
    </source>
</evidence>
<gene>
    <name evidence="7" type="ORF">GJE22_09040</name>
</gene>
<keyword evidence="2" id="KW-0813">Transport</keyword>
<name>A0A7K0GB90_9ACTN</name>
<reference evidence="8" key="1">
    <citation type="submission" date="2019-08" db="EMBL/GenBank/DDBJ databases">
        <title>Arthrobacter sp. nov., isolated from plateau pika and Tibetan wild ass.</title>
        <authorList>
            <person name="Ge Y."/>
        </authorList>
    </citation>
    <scope>NUCLEOTIDE SEQUENCE [LARGE SCALE GENOMIC DNA]</scope>
    <source>
        <strain evidence="8">HF-1365</strain>
    </source>
</reference>
<dbReference type="GO" id="GO:0016887">
    <property type="term" value="F:ATP hydrolysis activity"/>
    <property type="evidence" value="ECO:0007669"/>
    <property type="project" value="InterPro"/>
</dbReference>
<comment type="similarity">
    <text evidence="1">Belongs to the ABC transporter superfamily.</text>
</comment>
<dbReference type="InterPro" id="IPR017871">
    <property type="entry name" value="ABC_transporter-like_CS"/>
</dbReference>
<dbReference type="GO" id="GO:0005524">
    <property type="term" value="F:ATP binding"/>
    <property type="evidence" value="ECO:0007669"/>
    <property type="project" value="UniProtKB-KW"/>
</dbReference>
<dbReference type="AlphaFoldDB" id="A0A7K0GB90"/>
<dbReference type="PROSITE" id="PS00211">
    <property type="entry name" value="ABC_TRANSPORTER_1"/>
    <property type="match status" value="1"/>
</dbReference>
<dbReference type="RefSeq" id="WP_144687984.1">
    <property type="nucleotide sequence ID" value="NZ_VLLQ01000003.1"/>
</dbReference>
<dbReference type="Pfam" id="PF00005">
    <property type="entry name" value="ABC_tran"/>
    <property type="match status" value="2"/>
</dbReference>
<evidence type="ECO:0000256" key="2">
    <source>
        <dbReference type="ARBA" id="ARBA00022448"/>
    </source>
</evidence>
<protein>
    <submittedName>
        <fullName evidence="7">ATP-binding cassette domain-containing protein</fullName>
    </submittedName>
</protein>
<dbReference type="Proteomes" id="UP000470010">
    <property type="component" value="Unassembled WGS sequence"/>
</dbReference>
<evidence type="ECO:0000256" key="3">
    <source>
        <dbReference type="ARBA" id="ARBA00022741"/>
    </source>
</evidence>
<dbReference type="InterPro" id="IPR015856">
    <property type="entry name" value="ABC_transpr_CbiO/EcfA_su"/>
</dbReference>
<dbReference type="GO" id="GO:0042626">
    <property type="term" value="F:ATPase-coupled transmembrane transporter activity"/>
    <property type="evidence" value="ECO:0007669"/>
    <property type="project" value="TreeGrafter"/>
</dbReference>
<dbReference type="PROSITE" id="PS50893">
    <property type="entry name" value="ABC_TRANSPORTER_2"/>
    <property type="match status" value="2"/>
</dbReference>
<comment type="caution">
    <text evidence="7">The sequence shown here is derived from an EMBL/GenBank/DDBJ whole genome shotgun (WGS) entry which is preliminary data.</text>
</comment>
<evidence type="ECO:0000313" key="7">
    <source>
        <dbReference type="EMBL" id="MRX80730.1"/>
    </source>
</evidence>
<accession>A0A7K0GB90</accession>
<dbReference type="InterPro" id="IPR050095">
    <property type="entry name" value="ECF_ABC_transporter_ATP-bd"/>
</dbReference>
<keyword evidence="3" id="KW-0547">Nucleotide-binding</keyword>
<dbReference type="InterPro" id="IPR003439">
    <property type="entry name" value="ABC_transporter-like_ATP-bd"/>
</dbReference>
<keyword evidence="4 7" id="KW-0067">ATP-binding</keyword>
<dbReference type="InterPro" id="IPR027417">
    <property type="entry name" value="P-loop_NTPase"/>
</dbReference>
<feature type="region of interest" description="Disordered" evidence="5">
    <location>
        <begin position="297"/>
        <end position="318"/>
    </location>
</feature>
<sequence>MSIISIKDLTFTYPGAHDATLRHLDLEVEEGDFLAIMGANGCGKSTLCKAMNGLIPQFIAGDMTGSLVVSGLLEARDTPIGELAQHVGYVYQDFENQLVRPTVLDEASFASLNYAQPDYLERGMAALELCGLAEKAQDYVWALSGGQKHLLALAGALALEPEVIILDEPIAQLDPYHARQTYEVLRDLNEHHGKTIIVIEHHTDFIADYCKHAVLMANGAVSWKLPAREALRQLDDLAASDIYPPQIASAARELKSAGIMDRCIELPTTVDEGVRAFAGLGFTPQTHSSRDDAMAERCAHGSGAPGAEPVHPSDAPGAEPAVAFRDVHVQYRSVKGAPHTVFDGLDLAIQPGEKVALVGSNGAGKTTLMKLMCGLIKPTSGEVRLGGVATRAMSPEDISGAISLVYQNPEQMFIKDTVHADVEFAMRARGVAGWQERAQELIDRFRLGDLADRDGRLMSGGQMRRASLAIGIALNPPILLLDEPTANLDIATRREIVRTIADLRGVTDTVVIATHDMQLVCQFADRVIVLNQGEVIGDGTPEEIFHNEAVVEASGICPPEIYAMGAALDARATCFDIEDFLMCFDGYRELALAAIGG</sequence>
<dbReference type="SMART" id="SM00382">
    <property type="entry name" value="AAA"/>
    <property type="match status" value="2"/>
</dbReference>
<dbReference type="Gene3D" id="3.40.50.300">
    <property type="entry name" value="P-loop containing nucleotide triphosphate hydrolases"/>
    <property type="match status" value="2"/>
</dbReference>
<feature type="domain" description="ABC transporter" evidence="6">
    <location>
        <begin position="4"/>
        <end position="243"/>
    </location>
</feature>
<evidence type="ECO:0000256" key="1">
    <source>
        <dbReference type="ARBA" id="ARBA00005417"/>
    </source>
</evidence>
<organism evidence="7 8">
    <name type="scientific">Enorma shizhengliae</name>
    <dbReference type="NCBI Taxonomy" id="2606615"/>
    <lineage>
        <taxon>Bacteria</taxon>
        <taxon>Bacillati</taxon>
        <taxon>Actinomycetota</taxon>
        <taxon>Coriobacteriia</taxon>
        <taxon>Coriobacteriales</taxon>
        <taxon>Coriobacteriaceae</taxon>
        <taxon>Enorma</taxon>
    </lineage>
</organism>
<dbReference type="SUPFAM" id="SSF52540">
    <property type="entry name" value="P-loop containing nucleoside triphosphate hydrolases"/>
    <property type="match status" value="2"/>
</dbReference>
<feature type="domain" description="ABC transporter" evidence="6">
    <location>
        <begin position="322"/>
        <end position="557"/>
    </location>
</feature>
<evidence type="ECO:0000259" key="6">
    <source>
        <dbReference type="PROSITE" id="PS50893"/>
    </source>
</evidence>
<proteinExistence type="inferred from homology"/>
<dbReference type="GO" id="GO:0043190">
    <property type="term" value="C:ATP-binding cassette (ABC) transporter complex"/>
    <property type="evidence" value="ECO:0007669"/>
    <property type="project" value="TreeGrafter"/>
</dbReference>
<dbReference type="InterPro" id="IPR003593">
    <property type="entry name" value="AAA+_ATPase"/>
</dbReference>